<feature type="domain" description="Immunity protein Imm33" evidence="1">
    <location>
        <begin position="16"/>
        <end position="92"/>
    </location>
</feature>
<organism evidence="2 3">
    <name type="scientific">Grimontia kaedaensis</name>
    <dbReference type="NCBI Taxonomy" id="2872157"/>
    <lineage>
        <taxon>Bacteria</taxon>
        <taxon>Pseudomonadati</taxon>
        <taxon>Pseudomonadota</taxon>
        <taxon>Gammaproteobacteria</taxon>
        <taxon>Vibrionales</taxon>
        <taxon>Vibrionaceae</taxon>
        <taxon>Grimontia</taxon>
    </lineage>
</organism>
<dbReference type="Proteomes" id="UP001056255">
    <property type="component" value="Chromosome I"/>
</dbReference>
<gene>
    <name evidence="2" type="ORF">K6Q96_07055</name>
</gene>
<dbReference type="InterPro" id="IPR018689">
    <property type="entry name" value="Imm33_dom"/>
</dbReference>
<protein>
    <submittedName>
        <fullName evidence="2">DUF2185 domain-containing protein</fullName>
    </submittedName>
</protein>
<keyword evidence="3" id="KW-1185">Reference proteome</keyword>
<evidence type="ECO:0000259" key="1">
    <source>
        <dbReference type="Pfam" id="PF09951"/>
    </source>
</evidence>
<proteinExistence type="predicted"/>
<dbReference type="RefSeq" id="WP_251879018.1">
    <property type="nucleotide sequence ID" value="NZ_CP082275.1"/>
</dbReference>
<evidence type="ECO:0000313" key="3">
    <source>
        <dbReference type="Proteomes" id="UP001056255"/>
    </source>
</evidence>
<name>A0ABY4WXP2_9GAMM</name>
<evidence type="ECO:0000313" key="2">
    <source>
        <dbReference type="EMBL" id="USH03743.1"/>
    </source>
</evidence>
<accession>A0ABY4WXP2</accession>
<dbReference type="EMBL" id="CP082275">
    <property type="protein sequence ID" value="USH03743.1"/>
    <property type="molecule type" value="Genomic_DNA"/>
</dbReference>
<reference evidence="2" key="1">
    <citation type="submission" date="2021-08" db="EMBL/GenBank/DDBJ databases">
        <authorList>
            <person name="Sakaguchi M."/>
            <person name="Kikuchi T."/>
            <person name="Urbanczyk H."/>
        </authorList>
    </citation>
    <scope>NUCLEOTIDE SEQUENCE</scope>
    <source>
        <strain evidence="2">020920N</strain>
    </source>
</reference>
<dbReference type="PANTHER" id="PTHR38743">
    <property type="entry name" value="SIMILAR TO GLYOXYLASE I FAMILY PROTEIN"/>
    <property type="match status" value="1"/>
</dbReference>
<dbReference type="Pfam" id="PF09951">
    <property type="entry name" value="Imm33"/>
    <property type="match status" value="1"/>
</dbReference>
<dbReference type="PANTHER" id="PTHR38743:SF2">
    <property type="entry name" value="DUF2185 DOMAIN-CONTAINING PROTEIN"/>
    <property type="match status" value="1"/>
</dbReference>
<sequence>MVADKEVRLCVPIGHVIVNKRIVRNKEKVGYFYRETPDNDKDSGWRFFTGTETQEYADNADNFMLYKASKLVEIHPEIEEYLLENSPVEFEWDGSKYVKI</sequence>